<keyword evidence="1 2" id="KW-0597">Phosphoprotein</keyword>
<dbReference type="InterPro" id="IPR001789">
    <property type="entry name" value="Sig_transdc_resp-reg_receiver"/>
</dbReference>
<dbReference type="AlphaFoldDB" id="A0AA91DI04"/>
<proteinExistence type="predicted"/>
<feature type="modified residue" description="4-aspartylphosphate" evidence="2">
    <location>
        <position position="57"/>
    </location>
</feature>
<dbReference type="InterPro" id="IPR011006">
    <property type="entry name" value="CheY-like_superfamily"/>
</dbReference>
<dbReference type="Pfam" id="PF00072">
    <property type="entry name" value="Response_reg"/>
    <property type="match status" value="1"/>
</dbReference>
<reference evidence="4 5" key="1">
    <citation type="submission" date="2016-03" db="EMBL/GenBank/DDBJ databases">
        <title>Genome sequence of Variovorax paradoxus KB5.</title>
        <authorList>
            <person name="Jeong H."/>
            <person name="Hong C.E."/>
            <person name="Jo S.H."/>
            <person name="Park J.M."/>
        </authorList>
    </citation>
    <scope>NUCLEOTIDE SEQUENCE [LARGE SCALE GENOMIC DNA]</scope>
    <source>
        <strain evidence="4 5">KB5</strain>
    </source>
</reference>
<evidence type="ECO:0000313" key="5">
    <source>
        <dbReference type="Proteomes" id="UP000077852"/>
    </source>
</evidence>
<evidence type="ECO:0000256" key="2">
    <source>
        <dbReference type="PROSITE-ProRule" id="PRU00169"/>
    </source>
</evidence>
<organism evidence="4 5">
    <name type="scientific">Variovorax paradoxus</name>
    <dbReference type="NCBI Taxonomy" id="34073"/>
    <lineage>
        <taxon>Bacteria</taxon>
        <taxon>Pseudomonadati</taxon>
        <taxon>Pseudomonadota</taxon>
        <taxon>Betaproteobacteria</taxon>
        <taxon>Burkholderiales</taxon>
        <taxon>Comamonadaceae</taxon>
        <taxon>Variovorax</taxon>
    </lineage>
</organism>
<dbReference type="GO" id="GO:0000160">
    <property type="term" value="P:phosphorelay signal transduction system"/>
    <property type="evidence" value="ECO:0007669"/>
    <property type="project" value="InterPro"/>
</dbReference>
<dbReference type="PANTHER" id="PTHR44591:SF3">
    <property type="entry name" value="RESPONSE REGULATORY DOMAIN-CONTAINING PROTEIN"/>
    <property type="match status" value="1"/>
</dbReference>
<comment type="caution">
    <text evidence="4">The sequence shown here is derived from an EMBL/GenBank/DDBJ whole genome shotgun (WGS) entry which is preliminary data.</text>
</comment>
<feature type="domain" description="Response regulatory" evidence="3">
    <location>
        <begin position="4"/>
        <end position="122"/>
    </location>
</feature>
<name>A0AA91DI04_VARPD</name>
<evidence type="ECO:0000313" key="4">
    <source>
        <dbReference type="EMBL" id="OAK58053.1"/>
    </source>
</evidence>
<dbReference type="Gene3D" id="3.40.50.2300">
    <property type="match status" value="1"/>
</dbReference>
<protein>
    <recommendedName>
        <fullName evidence="3">Response regulatory domain-containing protein</fullName>
    </recommendedName>
</protein>
<dbReference type="PANTHER" id="PTHR44591">
    <property type="entry name" value="STRESS RESPONSE REGULATOR PROTEIN 1"/>
    <property type="match status" value="1"/>
</dbReference>
<dbReference type="SUPFAM" id="SSF52172">
    <property type="entry name" value="CheY-like"/>
    <property type="match status" value="1"/>
</dbReference>
<sequence>MKFAVFLVEDEPVIQESLKVVIEGFLRAEVIGAARSEAEAVAWLQANEGGWHLLVVDLFLTQGSGLGVLSALAQCARRGAVVALTNAASPGNRTACLRLGADAVFDKAAEINEFLSYCETAAKRHPGQARSLP</sequence>
<evidence type="ECO:0000256" key="1">
    <source>
        <dbReference type="ARBA" id="ARBA00022553"/>
    </source>
</evidence>
<dbReference type="EMBL" id="LVHG01000084">
    <property type="protein sequence ID" value="OAK58053.1"/>
    <property type="molecule type" value="Genomic_DNA"/>
</dbReference>
<dbReference type="InterPro" id="IPR050595">
    <property type="entry name" value="Bact_response_regulator"/>
</dbReference>
<dbReference type="PROSITE" id="PS50110">
    <property type="entry name" value="RESPONSE_REGULATORY"/>
    <property type="match status" value="1"/>
</dbReference>
<dbReference type="Proteomes" id="UP000077852">
    <property type="component" value="Unassembled WGS sequence"/>
</dbReference>
<evidence type="ECO:0000259" key="3">
    <source>
        <dbReference type="PROSITE" id="PS50110"/>
    </source>
</evidence>
<dbReference type="RefSeq" id="WP_081271029.1">
    <property type="nucleotide sequence ID" value="NZ_LVHG01000084.1"/>
</dbReference>
<dbReference type="SMART" id="SM00448">
    <property type="entry name" value="REC"/>
    <property type="match status" value="1"/>
</dbReference>
<accession>A0AA91DI04</accession>
<gene>
    <name evidence="4" type="ORF">A3K87_03320</name>
</gene>